<evidence type="ECO:0000313" key="1">
    <source>
        <dbReference type="EMBL" id="KAI9906804.1"/>
    </source>
</evidence>
<name>A0ACC0VK26_9STRA</name>
<accession>A0ACC0VK26</accession>
<organism evidence="1 2">
    <name type="scientific">Peronosclerospora sorghi</name>
    <dbReference type="NCBI Taxonomy" id="230839"/>
    <lineage>
        <taxon>Eukaryota</taxon>
        <taxon>Sar</taxon>
        <taxon>Stramenopiles</taxon>
        <taxon>Oomycota</taxon>
        <taxon>Peronosporomycetes</taxon>
        <taxon>Peronosporales</taxon>
        <taxon>Peronosporaceae</taxon>
        <taxon>Peronosclerospora</taxon>
    </lineage>
</organism>
<reference evidence="1 2" key="1">
    <citation type="journal article" date="2022" name="bioRxiv">
        <title>The genome of the oomycete Peronosclerospora sorghi, a cosmopolitan pathogen of maize and sorghum, is inflated with dispersed pseudogenes.</title>
        <authorList>
            <person name="Fletcher K."/>
            <person name="Martin F."/>
            <person name="Isakeit T."/>
            <person name="Cavanaugh K."/>
            <person name="Magill C."/>
            <person name="Michelmore R."/>
        </authorList>
    </citation>
    <scope>NUCLEOTIDE SEQUENCE [LARGE SCALE GENOMIC DNA]</scope>
    <source>
        <strain evidence="1">P6</strain>
    </source>
</reference>
<dbReference type="Proteomes" id="UP001163321">
    <property type="component" value="Chromosome 8"/>
</dbReference>
<dbReference type="EMBL" id="CM047587">
    <property type="protein sequence ID" value="KAI9906804.1"/>
    <property type="molecule type" value="Genomic_DNA"/>
</dbReference>
<evidence type="ECO:0000313" key="2">
    <source>
        <dbReference type="Proteomes" id="UP001163321"/>
    </source>
</evidence>
<comment type="caution">
    <text evidence="1">The sequence shown here is derived from an EMBL/GenBank/DDBJ whole genome shotgun (WGS) entry which is preliminary data.</text>
</comment>
<sequence length="78" mass="8796">MDRDPSSVKGAVVNLPRPARRVRSARSRCSLDDEVREVIRRPSLTRYIIFHMQATIIVGFCAFIPRSTTGKNPKSPTI</sequence>
<gene>
    <name evidence="1" type="ORF">PsorP6_003598</name>
</gene>
<keyword evidence="2" id="KW-1185">Reference proteome</keyword>
<proteinExistence type="predicted"/>
<protein>
    <submittedName>
        <fullName evidence="1">Uncharacterized protein</fullName>
    </submittedName>
</protein>